<dbReference type="STRING" id="560819.SAMN05428998_104186"/>
<comment type="function">
    <text evidence="4">Nucleoside triphosphate pyrophosphatase. May have a dual role in cell division arrest and in preventing the incorporation of modified nucleotides into cellular nucleic acids.</text>
</comment>
<evidence type="ECO:0000256" key="1">
    <source>
        <dbReference type="ARBA" id="ARBA00001968"/>
    </source>
</evidence>
<accession>A0A1Y6BL23</accession>
<keyword evidence="3 4" id="KW-0546">Nucleotide metabolism</keyword>
<dbReference type="GO" id="GO:0009117">
    <property type="term" value="P:nucleotide metabolic process"/>
    <property type="evidence" value="ECO:0007669"/>
    <property type="project" value="UniProtKB-KW"/>
</dbReference>
<evidence type="ECO:0000256" key="2">
    <source>
        <dbReference type="ARBA" id="ARBA00022801"/>
    </source>
</evidence>
<dbReference type="SUPFAM" id="SSF52972">
    <property type="entry name" value="ITPase-like"/>
    <property type="match status" value="1"/>
</dbReference>
<comment type="catalytic activity">
    <reaction evidence="4">
        <text>a 2'-deoxyribonucleoside 5'-triphosphate + H2O = a 2'-deoxyribonucleoside 5'-phosphate + diphosphate + H(+)</text>
        <dbReference type="Rhea" id="RHEA:44644"/>
        <dbReference type="ChEBI" id="CHEBI:15377"/>
        <dbReference type="ChEBI" id="CHEBI:15378"/>
        <dbReference type="ChEBI" id="CHEBI:33019"/>
        <dbReference type="ChEBI" id="CHEBI:61560"/>
        <dbReference type="ChEBI" id="CHEBI:65317"/>
        <dbReference type="EC" id="3.6.1.9"/>
    </reaction>
</comment>
<sequence>MSALLYETAAPDLVLASASGSRRRLLGAAGLAFEALAAGVDESEVKESLKAEGAEPIQAAETLAELKAARIAAQRPGALVIGADQLLACEGRWYDKPADLAAAADQLLALAGHTHSLETAVCVVQNGTRLWHHNAVCRLTMRPFDRAFVDRYLAAVGPAALESVGGYQLEGLGVQLFSRIQGDFFEILGLPLLPLLGFLRDRGVVPR</sequence>
<dbReference type="EMBL" id="FWZX01000004">
    <property type="protein sequence ID" value="SMF08963.1"/>
    <property type="molecule type" value="Genomic_DNA"/>
</dbReference>
<dbReference type="PANTHER" id="PTHR43213:SF5">
    <property type="entry name" value="BIFUNCTIONAL DTTP_UTP PYROPHOSPHATASE_METHYLTRANSFERASE PROTEIN-RELATED"/>
    <property type="match status" value="1"/>
</dbReference>
<dbReference type="PANTHER" id="PTHR43213">
    <property type="entry name" value="BIFUNCTIONAL DTTP/UTP PYROPHOSPHATASE/METHYLTRANSFERASE PROTEIN-RELATED"/>
    <property type="match status" value="1"/>
</dbReference>
<dbReference type="GO" id="GO:0047429">
    <property type="term" value="F:nucleoside triphosphate diphosphatase activity"/>
    <property type="evidence" value="ECO:0007669"/>
    <property type="project" value="UniProtKB-EC"/>
</dbReference>
<comment type="catalytic activity">
    <reaction evidence="4">
        <text>a ribonucleoside 5'-triphosphate + H2O = a ribonucleoside 5'-phosphate + diphosphate + H(+)</text>
        <dbReference type="Rhea" id="RHEA:23996"/>
        <dbReference type="ChEBI" id="CHEBI:15377"/>
        <dbReference type="ChEBI" id="CHEBI:15378"/>
        <dbReference type="ChEBI" id="CHEBI:33019"/>
        <dbReference type="ChEBI" id="CHEBI:58043"/>
        <dbReference type="ChEBI" id="CHEBI:61557"/>
        <dbReference type="EC" id="3.6.1.9"/>
    </reaction>
</comment>
<evidence type="ECO:0000256" key="3">
    <source>
        <dbReference type="ARBA" id="ARBA00023080"/>
    </source>
</evidence>
<evidence type="ECO:0000256" key="4">
    <source>
        <dbReference type="HAMAP-Rule" id="MF_00528"/>
    </source>
</evidence>
<dbReference type="Pfam" id="PF02545">
    <property type="entry name" value="Maf"/>
    <property type="match status" value="1"/>
</dbReference>
<dbReference type="HAMAP" id="MF_00528">
    <property type="entry name" value="Maf"/>
    <property type="match status" value="1"/>
</dbReference>
<dbReference type="PIRSF" id="PIRSF006305">
    <property type="entry name" value="Maf"/>
    <property type="match status" value="1"/>
</dbReference>
<dbReference type="EC" id="3.6.1.9" evidence="4"/>
<reference evidence="5 6" key="1">
    <citation type="submission" date="2017-04" db="EMBL/GenBank/DDBJ databases">
        <authorList>
            <person name="Afonso C.L."/>
            <person name="Miller P.J."/>
            <person name="Scott M.A."/>
            <person name="Spackman E."/>
            <person name="Goraichik I."/>
            <person name="Dimitrov K.M."/>
            <person name="Suarez D.L."/>
            <person name="Swayne D.E."/>
        </authorList>
    </citation>
    <scope>NUCLEOTIDE SEQUENCE [LARGE SCALE GENOMIC DNA]</scope>
    <source>
        <strain evidence="5 6">USBA 355</strain>
    </source>
</reference>
<organism evidence="5 6">
    <name type="scientific">Tistlia consotensis USBA 355</name>
    <dbReference type="NCBI Taxonomy" id="560819"/>
    <lineage>
        <taxon>Bacteria</taxon>
        <taxon>Pseudomonadati</taxon>
        <taxon>Pseudomonadota</taxon>
        <taxon>Alphaproteobacteria</taxon>
        <taxon>Rhodospirillales</taxon>
        <taxon>Rhodovibrionaceae</taxon>
        <taxon>Tistlia</taxon>
    </lineage>
</organism>
<dbReference type="AlphaFoldDB" id="A0A1Y6BL23"/>
<dbReference type="InterPro" id="IPR003697">
    <property type="entry name" value="Maf-like"/>
</dbReference>
<keyword evidence="2 4" id="KW-0378">Hydrolase</keyword>
<dbReference type="GO" id="GO:0005737">
    <property type="term" value="C:cytoplasm"/>
    <property type="evidence" value="ECO:0007669"/>
    <property type="project" value="UniProtKB-SubCell"/>
</dbReference>
<comment type="caution">
    <text evidence="4">Lacks conserved residue(s) required for the propagation of feature annotation.</text>
</comment>
<proteinExistence type="inferred from homology"/>
<evidence type="ECO:0000313" key="5">
    <source>
        <dbReference type="EMBL" id="SMF08963.1"/>
    </source>
</evidence>
<keyword evidence="4" id="KW-0963">Cytoplasm</keyword>
<dbReference type="Gene3D" id="3.90.950.10">
    <property type="match status" value="1"/>
</dbReference>
<comment type="cofactor">
    <cofactor evidence="1 4">
        <name>a divalent metal cation</name>
        <dbReference type="ChEBI" id="CHEBI:60240"/>
    </cofactor>
</comment>
<comment type="similarity">
    <text evidence="4">Belongs to the Maf family.</text>
</comment>
<comment type="subcellular location">
    <subcellularLocation>
        <location evidence="4">Cytoplasm</location>
    </subcellularLocation>
</comment>
<feature type="active site" description="Proton acceptor" evidence="4">
    <location>
        <position position="84"/>
    </location>
</feature>
<dbReference type="InterPro" id="IPR029001">
    <property type="entry name" value="ITPase-like_fam"/>
</dbReference>
<protein>
    <recommendedName>
        <fullName evidence="4">Nucleoside triphosphate pyrophosphatase</fullName>
        <ecNumber evidence="4">3.6.1.9</ecNumber>
    </recommendedName>
    <alternativeName>
        <fullName evidence="4">Nucleotide pyrophosphatase</fullName>
        <shortName evidence="4">Nucleotide PPase</shortName>
    </alternativeName>
</protein>
<evidence type="ECO:0000313" key="6">
    <source>
        <dbReference type="Proteomes" id="UP000192917"/>
    </source>
</evidence>
<dbReference type="Proteomes" id="UP000192917">
    <property type="component" value="Unassembled WGS sequence"/>
</dbReference>
<name>A0A1Y6BL23_9PROT</name>
<keyword evidence="6" id="KW-1185">Reference proteome</keyword>
<dbReference type="RefSeq" id="WP_085121887.1">
    <property type="nucleotide sequence ID" value="NZ_FWZX01000004.1"/>
</dbReference>
<gene>
    <name evidence="5" type="ORF">SAMN05428998_104186</name>
</gene>